<name>A0ACC2W257_9TREE</name>
<protein>
    <submittedName>
        <fullName evidence="1">Uncharacterized protein</fullName>
    </submittedName>
</protein>
<comment type="caution">
    <text evidence="1">The sequence shown here is derived from an EMBL/GenBank/DDBJ whole genome shotgun (WGS) entry which is preliminary data.</text>
</comment>
<proteinExistence type="predicted"/>
<sequence length="94" mass="10119">MLTALFAYIYLRYTSPEYIASGQYTANVVLFGALRGLNVSLAVSSAIDAGMSTIFVGLGEGPYILQEQSPAVFASCESVVKWKGLQLIWDCTGN</sequence>
<accession>A0ACC2W257</accession>
<reference evidence="1" key="1">
    <citation type="submission" date="2023-04" db="EMBL/GenBank/DDBJ databases">
        <title>Draft Genome sequencing of Naganishia species isolated from polar environments using Oxford Nanopore Technology.</title>
        <authorList>
            <person name="Leo P."/>
            <person name="Venkateswaran K."/>
        </authorList>
    </citation>
    <scope>NUCLEOTIDE SEQUENCE</scope>
    <source>
        <strain evidence="1">MNA-CCFEE 5262</strain>
    </source>
</reference>
<keyword evidence="2" id="KW-1185">Reference proteome</keyword>
<dbReference type="Proteomes" id="UP001230649">
    <property type="component" value="Unassembled WGS sequence"/>
</dbReference>
<evidence type="ECO:0000313" key="1">
    <source>
        <dbReference type="EMBL" id="KAJ9105788.1"/>
    </source>
</evidence>
<gene>
    <name evidence="1" type="ORF">QFC20_004275</name>
</gene>
<organism evidence="1 2">
    <name type="scientific">Naganishia adeliensis</name>
    <dbReference type="NCBI Taxonomy" id="92952"/>
    <lineage>
        <taxon>Eukaryota</taxon>
        <taxon>Fungi</taxon>
        <taxon>Dikarya</taxon>
        <taxon>Basidiomycota</taxon>
        <taxon>Agaricomycotina</taxon>
        <taxon>Tremellomycetes</taxon>
        <taxon>Filobasidiales</taxon>
        <taxon>Filobasidiaceae</taxon>
        <taxon>Naganishia</taxon>
    </lineage>
</organism>
<dbReference type="EMBL" id="JASBWS010000047">
    <property type="protein sequence ID" value="KAJ9105788.1"/>
    <property type="molecule type" value="Genomic_DNA"/>
</dbReference>
<evidence type="ECO:0000313" key="2">
    <source>
        <dbReference type="Proteomes" id="UP001230649"/>
    </source>
</evidence>